<dbReference type="Pfam" id="PF20776">
    <property type="entry name" value="SLS1_N"/>
    <property type="match status" value="1"/>
</dbReference>
<keyword evidence="5" id="KW-1185">Reference proteome</keyword>
<evidence type="ECO:0000259" key="2">
    <source>
        <dbReference type="Pfam" id="PF20776"/>
    </source>
</evidence>
<comment type="caution">
    <text evidence="4">The sequence shown here is derived from an EMBL/GenBank/DDBJ whole genome shotgun (WGS) entry which is preliminary data.</text>
</comment>
<evidence type="ECO:0000313" key="5">
    <source>
        <dbReference type="Proteomes" id="UP001345013"/>
    </source>
</evidence>
<evidence type="ECO:0000256" key="1">
    <source>
        <dbReference type="SAM" id="MobiDB-lite"/>
    </source>
</evidence>
<reference evidence="4 5" key="1">
    <citation type="submission" date="2023-08" db="EMBL/GenBank/DDBJ databases">
        <title>Black Yeasts Isolated from many extreme environments.</title>
        <authorList>
            <person name="Coleine C."/>
            <person name="Stajich J.E."/>
            <person name="Selbmann L."/>
        </authorList>
    </citation>
    <scope>NUCLEOTIDE SEQUENCE [LARGE SCALE GENOMIC DNA]</scope>
    <source>
        <strain evidence="4 5">CCFEE 5885</strain>
    </source>
</reference>
<feature type="domain" description="SLS1 N-terminal" evidence="2">
    <location>
        <begin position="133"/>
        <end position="213"/>
    </location>
</feature>
<feature type="compositionally biased region" description="Low complexity" evidence="1">
    <location>
        <begin position="500"/>
        <end position="510"/>
    </location>
</feature>
<dbReference type="EMBL" id="JAVRRG010000029">
    <property type="protein sequence ID" value="KAK5095223.1"/>
    <property type="molecule type" value="Genomic_DNA"/>
</dbReference>
<feature type="region of interest" description="Disordered" evidence="1">
    <location>
        <begin position="500"/>
        <end position="529"/>
    </location>
</feature>
<proteinExistence type="predicted"/>
<name>A0ABR0KFQ0_9EURO</name>
<evidence type="ECO:0000259" key="3">
    <source>
        <dbReference type="Pfam" id="PF20778"/>
    </source>
</evidence>
<sequence>MFARATNKADNVQNTVRRRWQSASASAVALQQEQAPDNELPVRRVSDNSKDDRPQTTYRHWQPPQTADLGVSVLGKPAEILVLPQGRSKPRNREGSPGLPKANEAGDAAKPAASQEKPQLSVREALAQERRPVSPSEVNDNIEKLRREIAEPTDKPYHDTLREYQHSLASGFSKAQLRAYIAVKGAKAWRKYRQTEVTKKALACFIFERIWGFDTAPLVTESSEPTAACISVSPLIMDLIRISAKYASTVSRLPDTLLRYDSLKAWLWIYGKDKDIEKIKTIFLEHSNPITKTFTVTSSLGTVLKGGTADHTLLREMANKLGVVAKASKEFGKLQCWAFSEVNLQSFERELICWQAEQQVSALYSPPLSLDTPDNLSTVPVYTDTSVQNYRHLSFTSPDRVLFALRREVGEREQEVAHKLWEVLQAEALIRPTDNLLLTDNRAPGRFSPEYSVELGQAIFQRSKKDQASVNPPFSNASTVSGFVSLIPLLPQFLAQRLPSATATSPASDSETSRPNDQPLRITLQPADPNLHPSIEIYATSTGDSSSSLVIQEVSLVSTKNSQILLLPNTPVDLKFCRRDKYILTGDGLPIEQRFTPLLAQIAEQLFRSDNDADGKPRANASLERLFSPIFHLNLSGLEPPSADAETTALRQNGTQGKIRNFDKASTEADAMKKTKPASVETRYALDSIEAIDAAVYSLGATSASTVQNGTEKKGAPRLFLEHLDVTQIGSNPVHSRSELVRIVEQPMLRYATHNAELMSGTPTPQDRGMIGREPKRFQAFVRSAYKTVVELDDFIRKRTKAMAQARQKPE</sequence>
<accession>A0ABR0KFQ0</accession>
<dbReference type="Proteomes" id="UP001345013">
    <property type="component" value="Unassembled WGS sequence"/>
</dbReference>
<feature type="compositionally biased region" description="Low complexity" evidence="1">
    <location>
        <begin position="21"/>
        <end position="35"/>
    </location>
</feature>
<protein>
    <submittedName>
        <fullName evidence="4">Uncharacterized protein</fullName>
    </submittedName>
</protein>
<feature type="compositionally biased region" description="Polar residues" evidence="1">
    <location>
        <begin position="55"/>
        <end position="65"/>
    </location>
</feature>
<feature type="compositionally biased region" description="Basic and acidic residues" evidence="1">
    <location>
        <begin position="40"/>
        <end position="54"/>
    </location>
</feature>
<dbReference type="InterPro" id="IPR048400">
    <property type="entry name" value="SLS1_N"/>
</dbReference>
<gene>
    <name evidence="4" type="ORF">LTR24_003190</name>
</gene>
<feature type="domain" description="SLS1 C-terminal" evidence="3">
    <location>
        <begin position="446"/>
        <end position="623"/>
    </location>
</feature>
<dbReference type="Pfam" id="PF20778">
    <property type="entry name" value="SLS1_C"/>
    <property type="match status" value="1"/>
</dbReference>
<dbReference type="InterPro" id="IPR048401">
    <property type="entry name" value="SLS1_C"/>
</dbReference>
<organism evidence="4 5">
    <name type="scientific">Lithohypha guttulata</name>
    <dbReference type="NCBI Taxonomy" id="1690604"/>
    <lineage>
        <taxon>Eukaryota</taxon>
        <taxon>Fungi</taxon>
        <taxon>Dikarya</taxon>
        <taxon>Ascomycota</taxon>
        <taxon>Pezizomycotina</taxon>
        <taxon>Eurotiomycetes</taxon>
        <taxon>Chaetothyriomycetidae</taxon>
        <taxon>Chaetothyriales</taxon>
        <taxon>Trichomeriaceae</taxon>
        <taxon>Lithohypha</taxon>
    </lineage>
</organism>
<evidence type="ECO:0000313" key="4">
    <source>
        <dbReference type="EMBL" id="KAK5095223.1"/>
    </source>
</evidence>
<feature type="region of interest" description="Disordered" evidence="1">
    <location>
        <begin position="1"/>
        <end position="137"/>
    </location>
</feature>